<reference evidence="1 2" key="1">
    <citation type="submission" date="2018-05" db="EMBL/GenBank/DDBJ databases">
        <title>Genomic Encyclopedia of Archaeal and Bacterial Type Strains, Phase II (KMG-II): from individual species to whole genera.</title>
        <authorList>
            <person name="Goeker M."/>
        </authorList>
    </citation>
    <scope>NUCLEOTIDE SEQUENCE [LARGE SCALE GENOMIC DNA]</scope>
    <source>
        <strain evidence="1 2">DSM 19975</strain>
    </source>
</reference>
<dbReference type="InterPro" id="IPR008969">
    <property type="entry name" value="CarboxyPept-like_regulatory"/>
</dbReference>
<keyword evidence="1" id="KW-0645">Protease</keyword>
<organism evidence="1 2">
    <name type="scientific">Mucilaginibacter oryzae</name>
    <dbReference type="NCBI Taxonomy" id="468058"/>
    <lineage>
        <taxon>Bacteria</taxon>
        <taxon>Pseudomonadati</taxon>
        <taxon>Bacteroidota</taxon>
        <taxon>Sphingobacteriia</taxon>
        <taxon>Sphingobacteriales</taxon>
        <taxon>Sphingobacteriaceae</taxon>
        <taxon>Mucilaginibacter</taxon>
    </lineage>
</organism>
<dbReference type="Proteomes" id="UP000245678">
    <property type="component" value="Unassembled WGS sequence"/>
</dbReference>
<dbReference type="Pfam" id="PF13715">
    <property type="entry name" value="CarbopepD_reg_2"/>
    <property type="match status" value="1"/>
</dbReference>
<dbReference type="SUPFAM" id="SSF49464">
    <property type="entry name" value="Carboxypeptidase regulatory domain-like"/>
    <property type="match status" value="1"/>
</dbReference>
<evidence type="ECO:0000313" key="2">
    <source>
        <dbReference type="Proteomes" id="UP000245678"/>
    </source>
</evidence>
<dbReference type="EMBL" id="QGHA01000003">
    <property type="protein sequence ID" value="PWK78332.1"/>
    <property type="molecule type" value="Genomic_DNA"/>
</dbReference>
<dbReference type="AlphaFoldDB" id="A0A316HTN7"/>
<evidence type="ECO:0000313" key="1">
    <source>
        <dbReference type="EMBL" id="PWK78332.1"/>
    </source>
</evidence>
<gene>
    <name evidence="1" type="ORF">LX99_02174</name>
</gene>
<keyword evidence="2" id="KW-1185">Reference proteome</keyword>
<comment type="caution">
    <text evidence="1">The sequence shown here is derived from an EMBL/GenBank/DDBJ whole genome shotgun (WGS) entry which is preliminary data.</text>
</comment>
<keyword evidence="1" id="KW-0378">Hydrolase</keyword>
<dbReference type="Gene3D" id="2.60.40.1120">
    <property type="entry name" value="Carboxypeptidase-like, regulatory domain"/>
    <property type="match status" value="1"/>
</dbReference>
<accession>A0A316HTN7</accession>
<dbReference type="GO" id="GO:0004180">
    <property type="term" value="F:carboxypeptidase activity"/>
    <property type="evidence" value="ECO:0007669"/>
    <property type="project" value="UniProtKB-KW"/>
</dbReference>
<proteinExistence type="predicted"/>
<keyword evidence="1" id="KW-0121">Carboxypeptidase</keyword>
<protein>
    <submittedName>
        <fullName evidence="1">Carboxypeptidase-like protein</fullName>
    </submittedName>
</protein>
<name>A0A316HTN7_9SPHI</name>
<sequence>MQLRKLLNKELGCQMNKVVLIKSILLSVFILCVYNIKVRAQNSYQVSDFNVVVGKITDDEGNPLPGVTIRIKGKTIGTVTDGGGNFVIYVKKGDELIVSFIGYSASEIPLKDQPASLNANGLKITLNYKNILHVSGEEVRESPINVFPFPPLSGYTLAVLDNEIFDKTETLGQMDKVLIRALTSGGYDERSYFIIPDGFALVTRIESITDDGSSIFNSERFAINELKSPTFSDFFAPRSGLFRMFAFIVTNKPFNPSLKDADFEALKKLSRVGYNILPSDLANKKKGKDYFCTVLVYEFVSTKPNSKLTVQSAHLTAYEHLQRSKLLLKLNSK</sequence>